<sequence>MTGHRKRPPYTLSNINTSRLGKLKLRVKASIDGAQTSLFFWPMVAVLIAIIGGILLTRLDEFLTEHERNMPTVLSTTVASARVMLATVAGATISFAGTAFSVSLLVIQLASSQYSPRVTSTLFRDPFNKRVMALVVGTFTYCLVVLRSVQEQEDGDADLVPHISVALASVLGIISILAIVGFIDHAAHSMDISDLLERVSMEAIQQVQTLWTIDEPESDTCDDKSAHHNSNSNSDINSNSHVVRFRSTGWVQEINWQALEWLVEEDGCIQLQTAPGRYAILGVPICSISPCPTEEDDCEELDNRVHDAISIGRNRTNRDDAGYGLRQIVDVSLRALSPGINDPTTAQDAIFHAAAVVLEFLRRRPPSSVRVTPSGGRLVLGEEHTYNSIVLLAYDEVRRCAASSPTVCVYLLESLRQIRESLKAQGLEDRAPEIERQAHLIEQGCLLSQQVDADHQFIRQARIDRFPDSYAEVVKGQKSHEK</sequence>
<dbReference type="Pfam" id="PF10011">
    <property type="entry name" value="DUF2254"/>
    <property type="match status" value="1"/>
</dbReference>
<dbReference type="EMBL" id="HBHQ01020619">
    <property type="protein sequence ID" value="CAD9822061.1"/>
    <property type="molecule type" value="Transcribed_RNA"/>
</dbReference>
<feature type="transmembrane region" description="Helical" evidence="1">
    <location>
        <begin position="162"/>
        <end position="183"/>
    </location>
</feature>
<feature type="transmembrane region" description="Helical" evidence="1">
    <location>
        <begin position="79"/>
        <end position="110"/>
    </location>
</feature>
<feature type="transmembrane region" description="Helical" evidence="1">
    <location>
        <begin position="38"/>
        <end position="59"/>
    </location>
</feature>
<proteinExistence type="predicted"/>
<organism evidence="2">
    <name type="scientific">Attheya septentrionalis</name>
    <dbReference type="NCBI Taxonomy" id="420275"/>
    <lineage>
        <taxon>Eukaryota</taxon>
        <taxon>Sar</taxon>
        <taxon>Stramenopiles</taxon>
        <taxon>Ochrophyta</taxon>
        <taxon>Bacillariophyta</taxon>
        <taxon>Coscinodiscophyceae</taxon>
        <taxon>Chaetocerotophycidae</taxon>
        <taxon>Chaetocerotales</taxon>
        <taxon>Attheyaceae</taxon>
        <taxon>Attheya</taxon>
    </lineage>
</organism>
<gene>
    <name evidence="2" type="ORF">ASEP1449_LOCUS13895</name>
</gene>
<dbReference type="InterPro" id="IPR018723">
    <property type="entry name" value="DUF2254_membrane"/>
</dbReference>
<keyword evidence="1" id="KW-0472">Membrane</keyword>
<keyword evidence="1" id="KW-0812">Transmembrane</keyword>
<protein>
    <recommendedName>
        <fullName evidence="3">DUF2254 domain-containing protein</fullName>
    </recommendedName>
</protein>
<keyword evidence="1" id="KW-1133">Transmembrane helix</keyword>
<accession>A0A7S2XQ45</accession>
<evidence type="ECO:0008006" key="3">
    <source>
        <dbReference type="Google" id="ProtNLM"/>
    </source>
</evidence>
<reference evidence="2" key="1">
    <citation type="submission" date="2021-01" db="EMBL/GenBank/DDBJ databases">
        <authorList>
            <person name="Corre E."/>
            <person name="Pelletier E."/>
            <person name="Niang G."/>
            <person name="Scheremetjew M."/>
            <person name="Finn R."/>
            <person name="Kale V."/>
            <person name="Holt S."/>
            <person name="Cochrane G."/>
            <person name="Meng A."/>
            <person name="Brown T."/>
            <person name="Cohen L."/>
        </authorList>
    </citation>
    <scope>NUCLEOTIDE SEQUENCE</scope>
    <source>
        <strain evidence="2">CCMP2084</strain>
    </source>
</reference>
<name>A0A7S2XQ45_9STRA</name>
<evidence type="ECO:0000313" key="2">
    <source>
        <dbReference type="EMBL" id="CAD9822061.1"/>
    </source>
</evidence>
<evidence type="ECO:0000256" key="1">
    <source>
        <dbReference type="SAM" id="Phobius"/>
    </source>
</evidence>
<feature type="transmembrane region" description="Helical" evidence="1">
    <location>
        <begin position="131"/>
        <end position="150"/>
    </location>
</feature>
<dbReference type="AlphaFoldDB" id="A0A7S2XQ45"/>